<protein>
    <recommendedName>
        <fullName evidence="1">Protein Smg homolog</fullName>
    </recommendedName>
</protein>
<accession>A0A1B1YUF5</accession>
<evidence type="ECO:0000313" key="2">
    <source>
        <dbReference type="EMBL" id="ANX04372.1"/>
    </source>
</evidence>
<evidence type="ECO:0000256" key="1">
    <source>
        <dbReference type="HAMAP-Rule" id="MF_00598"/>
    </source>
</evidence>
<dbReference type="PANTHER" id="PTHR38692">
    <property type="entry name" value="PROTEIN SMG"/>
    <property type="match status" value="1"/>
</dbReference>
<reference evidence="3" key="1">
    <citation type="submission" date="2016-03" db="EMBL/GenBank/DDBJ databases">
        <title>Complete genome sequence of Solimmundus cernigliae, representing a novel lineage of polycyclic aromatic hydrocarbon degraders within the Gammaproteobacteria.</title>
        <authorList>
            <person name="Singleton D.R."/>
            <person name="Dickey A.N."/>
            <person name="Scholl E.H."/>
            <person name="Wright F.A."/>
            <person name="Aitken M.D."/>
        </authorList>
    </citation>
    <scope>NUCLEOTIDE SEQUENCE [LARGE SCALE GENOMIC DNA]</scope>
    <source>
        <strain evidence="3">TR3.2</strain>
    </source>
</reference>
<gene>
    <name evidence="1" type="primary">smg</name>
    <name evidence="2" type="ORF">PG2T_09405</name>
</gene>
<dbReference type="EMBL" id="CP014671">
    <property type="protein sequence ID" value="ANX04372.1"/>
    <property type="molecule type" value="Genomic_DNA"/>
</dbReference>
<dbReference type="FunCoup" id="A0A1B1YUF5">
    <property type="interactions" value="58"/>
</dbReference>
<evidence type="ECO:0000313" key="3">
    <source>
        <dbReference type="Proteomes" id="UP000092952"/>
    </source>
</evidence>
<dbReference type="HAMAP" id="MF_00598">
    <property type="entry name" value="Smg"/>
    <property type="match status" value="1"/>
</dbReference>
<dbReference type="InterPro" id="IPR007456">
    <property type="entry name" value="Smg"/>
</dbReference>
<organism evidence="2 3">
    <name type="scientific">Immundisolibacter cernigliae</name>
    <dbReference type="NCBI Taxonomy" id="1810504"/>
    <lineage>
        <taxon>Bacteria</taxon>
        <taxon>Pseudomonadati</taxon>
        <taxon>Pseudomonadota</taxon>
        <taxon>Gammaproteobacteria</taxon>
        <taxon>Immundisolibacterales</taxon>
        <taxon>Immundisolibacteraceae</taxon>
        <taxon>Immundisolibacter</taxon>
    </lineage>
</organism>
<dbReference type="OrthoDB" id="9788984at2"/>
<dbReference type="AlphaFoldDB" id="A0A1B1YUF5"/>
<dbReference type="RefSeq" id="WP_068804502.1">
    <property type="nucleotide sequence ID" value="NZ_CP014671.1"/>
</dbReference>
<dbReference type="STRING" id="1810504.PG2T_09405"/>
<sequence>MKESVLDVLMFLLDNYSEDGAMDDDDRDELAGQLASMGFGEGEIDHAFDWLESLAQDDDTATQTDCIPWSDHAQRQFSAQEQYRLTLEARGFLILLGQNPMVDRPSLDRVIDRAMALDLDEIDLDDIKWITLMVIYNRPDTAHLYAYMEELAQPDALRRLQ</sequence>
<dbReference type="InParanoid" id="A0A1B1YUF5"/>
<dbReference type="KEGG" id="gbi:PG2T_09405"/>
<dbReference type="Pfam" id="PF04361">
    <property type="entry name" value="DUF494"/>
    <property type="match status" value="1"/>
</dbReference>
<comment type="similarity">
    <text evidence="1">Belongs to the Smg family.</text>
</comment>
<dbReference type="Proteomes" id="UP000092952">
    <property type="component" value="Chromosome"/>
</dbReference>
<name>A0A1B1YUF5_9GAMM</name>
<proteinExistence type="inferred from homology"/>
<keyword evidence="3" id="KW-1185">Reference proteome</keyword>
<dbReference type="PANTHER" id="PTHR38692:SF1">
    <property type="entry name" value="PROTEIN SMG"/>
    <property type="match status" value="1"/>
</dbReference>